<dbReference type="RefSeq" id="XP_018712867.1">
    <property type="nucleotide sequence ID" value="XM_018858765.1"/>
</dbReference>
<proteinExistence type="predicted"/>
<keyword evidence="4" id="KW-1185">Reference proteome</keyword>
<comment type="caution">
    <text evidence="3">The sequence shown here is derived from an EMBL/GenBank/DDBJ whole genome shotgun (WGS) entry which is preliminary data.</text>
</comment>
<evidence type="ECO:0000313" key="4">
    <source>
        <dbReference type="Proteomes" id="UP000092555"/>
    </source>
</evidence>
<name>A0A1A0HEF1_9ASCO</name>
<feature type="domain" description="Utp8 beta-propeller" evidence="1">
    <location>
        <begin position="6"/>
        <end position="380"/>
    </location>
</feature>
<dbReference type="EMBL" id="LXTC01000002">
    <property type="protein sequence ID" value="OBA22371.1"/>
    <property type="molecule type" value="Genomic_DNA"/>
</dbReference>
<dbReference type="OrthoDB" id="4055624at2759"/>
<dbReference type="Pfam" id="PF22542">
    <property type="entry name" value="Utp8_C"/>
    <property type="match status" value="1"/>
</dbReference>
<evidence type="ECO:0000259" key="2">
    <source>
        <dbReference type="Pfam" id="PF22542"/>
    </source>
</evidence>
<feature type="domain" description="Utp8 C-terminal" evidence="2">
    <location>
        <begin position="406"/>
        <end position="734"/>
    </location>
</feature>
<dbReference type="Proteomes" id="UP000092555">
    <property type="component" value="Unassembled WGS sequence"/>
</dbReference>
<reference evidence="3 4" key="1">
    <citation type="submission" date="2016-05" db="EMBL/GenBank/DDBJ databases">
        <title>Comparative genomics of biotechnologically important yeasts.</title>
        <authorList>
            <consortium name="DOE Joint Genome Institute"/>
            <person name="Riley R."/>
            <person name="Haridas S."/>
            <person name="Wolfe K.H."/>
            <person name="Lopes M.R."/>
            <person name="Hittinger C.T."/>
            <person name="Goker M."/>
            <person name="Salamov A."/>
            <person name="Wisecaver J."/>
            <person name="Long T.M."/>
            <person name="Aerts A.L."/>
            <person name="Barry K."/>
            <person name="Choi C."/>
            <person name="Clum A."/>
            <person name="Coughlan A.Y."/>
            <person name="Deshpande S."/>
            <person name="Douglass A.P."/>
            <person name="Hanson S.J."/>
            <person name="Klenk H.-P."/>
            <person name="LaButti K."/>
            <person name="Lapidus A."/>
            <person name="Lindquist E."/>
            <person name="Lipzen A."/>
            <person name="Meier-kolthoff J.P."/>
            <person name="Ohm R.A."/>
            <person name="Otillar R.P."/>
            <person name="Pangilinan J."/>
            <person name="Peng Y."/>
            <person name="Rokas A."/>
            <person name="Rosa C.A."/>
            <person name="Scheuner C."/>
            <person name="Sibirny A.A."/>
            <person name="Slot J.C."/>
            <person name="Stielow J.B."/>
            <person name="Sun H."/>
            <person name="Kurtzman C.P."/>
            <person name="Blackwell M."/>
            <person name="Grigoriev I.V."/>
            <person name="Jeffries T.W."/>
        </authorList>
    </citation>
    <scope>NUCLEOTIDE SEQUENCE [LARGE SCALE GENOMIC DNA]</scope>
    <source>
        <strain evidence="3 4">NRRL YB-4993</strain>
    </source>
</reference>
<protein>
    <submittedName>
        <fullName evidence="3">Uncharacterized protein</fullName>
    </submittedName>
</protein>
<dbReference type="STRING" id="869754.A0A1A0HEF1"/>
<organism evidence="3 4">
    <name type="scientific">Metschnikowia bicuspidata var. bicuspidata NRRL YB-4993</name>
    <dbReference type="NCBI Taxonomy" id="869754"/>
    <lineage>
        <taxon>Eukaryota</taxon>
        <taxon>Fungi</taxon>
        <taxon>Dikarya</taxon>
        <taxon>Ascomycota</taxon>
        <taxon>Saccharomycotina</taxon>
        <taxon>Pichiomycetes</taxon>
        <taxon>Metschnikowiaceae</taxon>
        <taxon>Metschnikowia</taxon>
    </lineage>
</organism>
<dbReference type="Pfam" id="PF10395">
    <property type="entry name" value="Utp8_b_propeller"/>
    <property type="match status" value="1"/>
</dbReference>
<dbReference type="GeneID" id="30031741"/>
<evidence type="ECO:0000313" key="3">
    <source>
        <dbReference type="EMBL" id="OBA22371.1"/>
    </source>
</evidence>
<evidence type="ECO:0000259" key="1">
    <source>
        <dbReference type="Pfam" id="PF10395"/>
    </source>
</evidence>
<dbReference type="InterPro" id="IPR053881">
    <property type="entry name" value="Utp8_C"/>
</dbReference>
<accession>A0A1A0HEF1</accession>
<dbReference type="AlphaFoldDB" id="A0A1A0HEF1"/>
<dbReference type="InterPro" id="IPR018843">
    <property type="entry name" value="Utp8_b-prop"/>
</dbReference>
<gene>
    <name evidence="3" type="ORF">METBIDRAFT_77789</name>
</gene>
<sequence length="736" mass="79232">MTPDAPALGDTYTLMELPRTPDLALSQRVVVAEAQRGKRFAASDALDVGISKLLIASYVLTPTPKLVWLYPLSPATMVTSMDVQATGPGLQMYAVGLSARGKCRLLLVHKTGSETTGSAEVRLPRAAVAVKFAPGSALYVLLANGEFMLADWAHRRRHRQDHSPRGKRLRHGTKPGPARFHTFIPKGLFHHPNDLLLYAVRTPGLAAVTFRLVALSLARSFEVYQVALSGPVPPLLHACTYAQGMLYVYDHGSLSISLRSLMRPHEPVAHMPVAALVPGARAKTLVSLAAVAADRLLLAYKLLVFLVNFRFHSLLAEHTNHLGNSVYLAFALPAAAGPAQPARSFALYLNVEDSSKICKLKLIQVDAGASTLSECLGKSLAPPAPARWSGVPLLGAPDLPAAASADAAHLQAVYSKLARAQAKGQTDNFDHVLVGFLKNGPGPRKPKPMLRYAAATDRVVDHRFVEQAVALVFALADDGSLQMAAAGFLPRGAVAYLLSHPLFPAKYTRGLLVLLSALDESALLRHAIDHCAALPLAELVTELANLVDVCGELAPDAHDDLRFVSGFLQATVDRVLRDHALPQITAQLRVVLSADADADHAKVERMLHVLLDVNTTGAWTLVQAVVDVGGLFNWAVPTILALAGVVDAKLAALSVNSHNLTLATQALLALDLSQPRKGRRHEPQVVDNIHEVSSRRAQLDALLTMSNNTTNRRLLADEDVELAKQIPTYSREKLIF</sequence>